<dbReference type="GO" id="GO:0099518">
    <property type="term" value="P:vesicle cytoskeletal trafficking"/>
    <property type="evidence" value="ECO:0007669"/>
    <property type="project" value="TreeGrafter"/>
</dbReference>
<dbReference type="VEuPathDB" id="TrichDB:TRFO_26689"/>
<dbReference type="EMBL" id="MLAK01000754">
    <property type="protein sequence ID" value="OHT05546.1"/>
    <property type="molecule type" value="Genomic_DNA"/>
</dbReference>
<dbReference type="PANTHER" id="PTHR16797:SF4">
    <property type="entry name" value="40-KDA HUNTINGTIN-ASSOCIATED PROTEIN"/>
    <property type="match status" value="1"/>
</dbReference>
<sequence>MSILSFKKSQEMFFKEYDETASNLTKYFRTKRNVYETATLFDQLSLTQDRDNPFESAIAALAQFGALQCFMKVQDTAKTVQTAISAARLFIKTAEYNFIISRCIRETWAESLTDGLHCYRVAADLLKNNNKPYLATQVLMELGNVEQKFDFAHNAANTFEEATNVIINGHAPLPLLFNAVTAAICSYNKVERFDLALAVLLKAQEHFFDNESAWVSPSPLMKRQYHDLLLYHAILLLMTFNHDQCIKYAQENLDADVADIFKELVTYTKGHLLYQVDQVIEKAKATKKFSPPHLSLFDKHLMLLSKAVEHGFTNVMS</sequence>
<organism evidence="1 2">
    <name type="scientific">Tritrichomonas foetus</name>
    <dbReference type="NCBI Taxonomy" id="1144522"/>
    <lineage>
        <taxon>Eukaryota</taxon>
        <taxon>Metamonada</taxon>
        <taxon>Parabasalia</taxon>
        <taxon>Tritrichomonadida</taxon>
        <taxon>Tritrichomonadidae</taxon>
        <taxon>Tritrichomonas</taxon>
    </lineage>
</organism>
<proteinExistence type="predicted"/>
<dbReference type="InterPro" id="IPR011990">
    <property type="entry name" value="TPR-like_helical_dom_sf"/>
</dbReference>
<gene>
    <name evidence="1" type="ORF">TRFO_26689</name>
</gene>
<comment type="caution">
    <text evidence="1">The sequence shown here is derived from an EMBL/GenBank/DDBJ whole genome shotgun (WGS) entry which is preliminary data.</text>
</comment>
<accession>A0A1J4K3J5</accession>
<dbReference type="GO" id="GO:0005769">
    <property type="term" value="C:early endosome"/>
    <property type="evidence" value="ECO:0007669"/>
    <property type="project" value="TreeGrafter"/>
</dbReference>
<evidence type="ECO:0000313" key="1">
    <source>
        <dbReference type="EMBL" id="OHT05546.1"/>
    </source>
</evidence>
<protein>
    <submittedName>
        <fullName evidence="1">Uncharacterized protein</fullName>
    </submittedName>
</protein>
<evidence type="ECO:0000313" key="2">
    <source>
        <dbReference type="Proteomes" id="UP000179807"/>
    </source>
</evidence>
<dbReference type="OrthoDB" id="10407673at2759"/>
<reference evidence="1" key="1">
    <citation type="submission" date="2016-10" db="EMBL/GenBank/DDBJ databases">
        <authorList>
            <person name="Benchimol M."/>
            <person name="Almeida L.G."/>
            <person name="Vasconcelos A.T."/>
            <person name="Perreira-Neves A."/>
            <person name="Rosa I.A."/>
            <person name="Tasca T."/>
            <person name="Bogo M.R."/>
            <person name="de Souza W."/>
        </authorList>
    </citation>
    <scope>NUCLEOTIDE SEQUENCE [LARGE SCALE GENOMIC DNA]</scope>
    <source>
        <strain evidence="1">K</strain>
    </source>
</reference>
<keyword evidence="2" id="KW-1185">Reference proteome</keyword>
<dbReference type="RefSeq" id="XP_068358682.1">
    <property type="nucleotide sequence ID" value="XM_068505103.1"/>
</dbReference>
<dbReference type="PANTHER" id="PTHR16797">
    <property type="entry name" value="FACTOR VIII-ASSOCIATED GENE 1"/>
    <property type="match status" value="1"/>
</dbReference>
<dbReference type="AlphaFoldDB" id="A0A1J4K3J5"/>
<dbReference type="SUPFAM" id="SSF48452">
    <property type="entry name" value="TPR-like"/>
    <property type="match status" value="1"/>
</dbReference>
<dbReference type="InterPro" id="IPR039494">
    <property type="entry name" value="F8A"/>
</dbReference>
<dbReference type="Proteomes" id="UP000179807">
    <property type="component" value="Unassembled WGS sequence"/>
</dbReference>
<dbReference type="GeneID" id="94839807"/>
<name>A0A1J4K3J5_9EUKA</name>